<reference evidence="4 5" key="1">
    <citation type="journal article" date="2014" name="Int. J. Syst. Evol. Microbiol.">
        <title>Complete genome sequence of Corynebacterium casei LMG S-19264T (=DSM 44701T), isolated from a smear-ripened cheese.</title>
        <authorList>
            <consortium name="US DOE Joint Genome Institute (JGI-PGF)"/>
            <person name="Walter F."/>
            <person name="Albersmeier A."/>
            <person name="Kalinowski J."/>
            <person name="Ruckert C."/>
        </authorList>
    </citation>
    <scope>NUCLEOTIDE SEQUENCE [LARGE SCALE GENOMIC DNA]</scope>
    <source>
        <strain evidence="4 5">CGMCC 4.7111</strain>
    </source>
</reference>
<evidence type="ECO:0000256" key="2">
    <source>
        <dbReference type="SAM" id="Phobius"/>
    </source>
</evidence>
<keyword evidence="2" id="KW-0812">Transmembrane</keyword>
<dbReference type="PANTHER" id="PTHR43032">
    <property type="entry name" value="PROTEIN-METHIONINE-SULFOXIDE REDUCTASE"/>
    <property type="match status" value="1"/>
</dbReference>
<feature type="region of interest" description="Disordered" evidence="1">
    <location>
        <begin position="1"/>
        <end position="31"/>
    </location>
</feature>
<evidence type="ECO:0000259" key="3">
    <source>
        <dbReference type="Pfam" id="PF00174"/>
    </source>
</evidence>
<dbReference type="Pfam" id="PF00174">
    <property type="entry name" value="Oxidored_molyb"/>
    <property type="match status" value="1"/>
</dbReference>
<feature type="domain" description="Oxidoreductase molybdopterin-binding" evidence="3">
    <location>
        <begin position="345"/>
        <end position="477"/>
    </location>
</feature>
<keyword evidence="5" id="KW-1185">Reference proteome</keyword>
<dbReference type="CDD" id="cd00321">
    <property type="entry name" value="SO_family_Moco"/>
    <property type="match status" value="1"/>
</dbReference>
<sequence length="478" mass="51551">MSSGGRPPESGSRGGPERPRPDGGHPRRRLKRTVAAAAGLVAAAGTRVRAIAERVGQTPPPPGPFRPGFWRSPLRGPWLTSVFGLVLLVGIPVLFVTGVLSYAAYNPDLSGLNDKTPDKGLLGFYLFDWPTHPYWLYRLVQGVHVTLGVVLVPVLLAKLWSVIPKLFTWLPIRSVAHGLERLSLLMLVGGVIFEFVTGILNIQLHYVFPGSFYRLHFYGAWVFIAAFVVHVCLKLGRMRRALRSRDLVTELRTDLAHTRPEPPDPDGLVATAPDAPSMTRRGALAMVGAGSLLLLVVTAGQSIGGRLRTTALLAPHNRNPGGGPNGFQINKTAAAVGVSAADVGPNWRLEVHGQGPALVLAREQLLAMRRHTAALPIACVEGWSTADQHWSGLRLADLAAMAGLPDAGSVLVESVQSSGPFRRVVLRGNQIHDPRSLLALHVNGADLSLDHGYPARIIVPANPGVNNTKWVRRLTFRT</sequence>
<dbReference type="RefSeq" id="WP_189184205.1">
    <property type="nucleotide sequence ID" value="NZ_BMMM01000001.1"/>
</dbReference>
<feature type="transmembrane region" description="Helical" evidence="2">
    <location>
        <begin position="215"/>
        <end position="235"/>
    </location>
</feature>
<feature type="transmembrane region" description="Helical" evidence="2">
    <location>
        <begin position="283"/>
        <end position="303"/>
    </location>
</feature>
<feature type="transmembrane region" description="Helical" evidence="2">
    <location>
        <begin position="182"/>
        <end position="203"/>
    </location>
</feature>
<feature type="transmembrane region" description="Helical" evidence="2">
    <location>
        <begin position="135"/>
        <end position="161"/>
    </location>
</feature>
<protein>
    <submittedName>
        <fullName evidence="4">Membrane protein</fullName>
    </submittedName>
</protein>
<keyword evidence="2" id="KW-0472">Membrane</keyword>
<gene>
    <name evidence="4" type="ORF">GCM10011579_005930</name>
</gene>
<accession>A0A917XSW6</accession>
<feature type="compositionally biased region" description="Low complexity" evidence="1">
    <location>
        <begin position="1"/>
        <end position="11"/>
    </location>
</feature>
<name>A0A917XSW6_9ACTN</name>
<dbReference type="Proteomes" id="UP000600365">
    <property type="component" value="Unassembled WGS sequence"/>
</dbReference>
<evidence type="ECO:0000313" key="5">
    <source>
        <dbReference type="Proteomes" id="UP000600365"/>
    </source>
</evidence>
<dbReference type="InterPro" id="IPR000572">
    <property type="entry name" value="OxRdtase_Mopterin-bd_dom"/>
</dbReference>
<keyword evidence="2" id="KW-1133">Transmembrane helix</keyword>
<dbReference type="InterPro" id="IPR036374">
    <property type="entry name" value="OxRdtase_Mopterin-bd_sf"/>
</dbReference>
<dbReference type="Gene3D" id="3.90.420.10">
    <property type="entry name" value="Oxidoreductase, molybdopterin-binding domain"/>
    <property type="match status" value="1"/>
</dbReference>
<comment type="caution">
    <text evidence="4">The sequence shown here is derived from an EMBL/GenBank/DDBJ whole genome shotgun (WGS) entry which is preliminary data.</text>
</comment>
<feature type="compositionally biased region" description="Basic and acidic residues" evidence="1">
    <location>
        <begin position="15"/>
        <end position="25"/>
    </location>
</feature>
<dbReference type="PANTHER" id="PTHR43032:SF2">
    <property type="entry name" value="BLL0505 PROTEIN"/>
    <property type="match status" value="1"/>
</dbReference>
<proteinExistence type="predicted"/>
<organism evidence="4 5">
    <name type="scientific">Streptomyces albiflavescens</name>
    <dbReference type="NCBI Taxonomy" id="1623582"/>
    <lineage>
        <taxon>Bacteria</taxon>
        <taxon>Bacillati</taxon>
        <taxon>Actinomycetota</taxon>
        <taxon>Actinomycetes</taxon>
        <taxon>Kitasatosporales</taxon>
        <taxon>Streptomycetaceae</taxon>
        <taxon>Streptomyces</taxon>
    </lineage>
</organism>
<dbReference type="AlphaFoldDB" id="A0A917XSW6"/>
<evidence type="ECO:0000256" key="1">
    <source>
        <dbReference type="SAM" id="MobiDB-lite"/>
    </source>
</evidence>
<feature type="transmembrane region" description="Helical" evidence="2">
    <location>
        <begin position="78"/>
        <end position="105"/>
    </location>
</feature>
<evidence type="ECO:0000313" key="4">
    <source>
        <dbReference type="EMBL" id="GGN50812.1"/>
    </source>
</evidence>
<dbReference type="EMBL" id="BMMM01000001">
    <property type="protein sequence ID" value="GGN50812.1"/>
    <property type="molecule type" value="Genomic_DNA"/>
</dbReference>
<dbReference type="SUPFAM" id="SSF56524">
    <property type="entry name" value="Oxidoreductase molybdopterin-binding domain"/>
    <property type="match status" value="1"/>
</dbReference>